<evidence type="ECO:0000313" key="4">
    <source>
        <dbReference type="EMBL" id="ARU03071.1"/>
    </source>
</evidence>
<gene>
    <name evidence="4" type="ORF">LOKVESSMR4R_03806</name>
</gene>
<proteinExistence type="predicted"/>
<accession>A0A1Y0EI41</accession>
<dbReference type="GO" id="GO:0015159">
    <property type="term" value="F:polysaccharide transmembrane transporter activity"/>
    <property type="evidence" value="ECO:0007669"/>
    <property type="project" value="InterPro"/>
</dbReference>
<dbReference type="PANTHER" id="PTHR33619:SF3">
    <property type="entry name" value="POLYSACCHARIDE EXPORT PROTEIN GFCE-RELATED"/>
    <property type="match status" value="1"/>
</dbReference>
<dbReference type="AlphaFoldDB" id="A0A1Y0EI41"/>
<feature type="signal peptide" evidence="2">
    <location>
        <begin position="1"/>
        <end position="19"/>
    </location>
</feature>
<evidence type="ECO:0000256" key="1">
    <source>
        <dbReference type="ARBA" id="ARBA00022729"/>
    </source>
</evidence>
<sequence>MVAVSACLFIAGCSLPRGAGFQSEVLAAANANIAADGETPAYDFTVYEVNSARLPMLLAWPDRNLSQLPWLPASQQPASLLIAPGDSIQLTIWDAEQNSLLAGVGQRATPLQQAQVSASGRIFVPYIGELTVAGMAPDTARARIEEELVRTIPSAQVQLVVQPGRGNSANLTGGVGATGIYQIPDRDFRLLDLLSLAGGANPTYVNPQVRLTRGGIVYGIPLERLLEEPALDIAVQGGDRVLIVPDDRKFLALGATGAQSQFDFPTADLSALQALALIGGVSATTANPKGILILREYDLAEVRDGLSGPPQERVVFTIDLTTADGLFSAGKFMVQDGDLIYGTESALVPALTFVRLASTFQSLTN</sequence>
<reference evidence="4 5" key="1">
    <citation type="submission" date="2017-05" db="EMBL/GenBank/DDBJ databases">
        <title>Genome Sequence of Loktanella vestfoldensis Strain SMR4r Isolated from a Culture of the Diatom Skeletonema marinoi.</title>
        <authorList>
            <person name="Topel M."/>
            <person name="Pinder M.I.M."/>
            <person name="Johansson O.N."/>
            <person name="Kourtchenko O."/>
            <person name="Godhe A."/>
            <person name="Clarke A.K."/>
        </authorList>
    </citation>
    <scope>NUCLEOTIDE SEQUENCE [LARGE SCALE GENOMIC DNA]</scope>
    <source>
        <strain evidence="4 5">SMR4r</strain>
    </source>
</reference>
<dbReference type="Proteomes" id="UP000195273">
    <property type="component" value="Chromosome"/>
</dbReference>
<dbReference type="OrthoDB" id="7198507at2"/>
<dbReference type="KEGG" id="lvs:LOKVESSMR4R_03806"/>
<organism evidence="4 5">
    <name type="scientific">Yoonia vestfoldensis</name>
    <dbReference type="NCBI Taxonomy" id="245188"/>
    <lineage>
        <taxon>Bacteria</taxon>
        <taxon>Pseudomonadati</taxon>
        <taxon>Pseudomonadota</taxon>
        <taxon>Alphaproteobacteria</taxon>
        <taxon>Rhodobacterales</taxon>
        <taxon>Paracoccaceae</taxon>
        <taxon>Yoonia</taxon>
    </lineage>
</organism>
<dbReference type="InterPro" id="IPR003715">
    <property type="entry name" value="Poly_export_N"/>
</dbReference>
<keyword evidence="1 2" id="KW-0732">Signal</keyword>
<dbReference type="PANTHER" id="PTHR33619">
    <property type="entry name" value="POLYSACCHARIDE EXPORT PROTEIN GFCE-RELATED"/>
    <property type="match status" value="1"/>
</dbReference>
<dbReference type="Gene3D" id="3.30.1950.10">
    <property type="entry name" value="wza like domain"/>
    <property type="match status" value="1"/>
</dbReference>
<evidence type="ECO:0000259" key="3">
    <source>
        <dbReference type="Pfam" id="PF02563"/>
    </source>
</evidence>
<dbReference type="EMBL" id="CP021431">
    <property type="protein sequence ID" value="ARU03071.1"/>
    <property type="molecule type" value="Genomic_DNA"/>
</dbReference>
<name>A0A1Y0EI41_9RHOB</name>
<feature type="chain" id="PRO_5013367495" evidence="2">
    <location>
        <begin position="20"/>
        <end position="365"/>
    </location>
</feature>
<dbReference type="Pfam" id="PF02563">
    <property type="entry name" value="Poly_export"/>
    <property type="match status" value="1"/>
</dbReference>
<dbReference type="STRING" id="1122181.GCA_000382265_02579"/>
<evidence type="ECO:0000256" key="2">
    <source>
        <dbReference type="SAM" id="SignalP"/>
    </source>
</evidence>
<dbReference type="InterPro" id="IPR049712">
    <property type="entry name" value="Poly_export"/>
</dbReference>
<dbReference type="Gene3D" id="3.10.560.10">
    <property type="entry name" value="Outer membrane lipoprotein wza domain like"/>
    <property type="match status" value="2"/>
</dbReference>
<evidence type="ECO:0000313" key="5">
    <source>
        <dbReference type="Proteomes" id="UP000195273"/>
    </source>
</evidence>
<protein>
    <submittedName>
        <fullName evidence="4">Polysaccharide biosynthesis/export protein</fullName>
    </submittedName>
</protein>
<feature type="domain" description="Polysaccharide export protein N-terminal" evidence="3">
    <location>
        <begin position="75"/>
        <end position="161"/>
    </location>
</feature>
<keyword evidence="5" id="KW-1185">Reference proteome</keyword>